<feature type="binding site" evidence="11">
    <location>
        <position position="581"/>
    </location>
    <ligand>
        <name>Zn(2+)</name>
        <dbReference type="ChEBI" id="CHEBI:29105"/>
    </ligand>
</feature>
<dbReference type="InterPro" id="IPR002318">
    <property type="entry name" value="Ala-tRNA-lgiase_IIc"/>
</dbReference>
<keyword evidence="2 11" id="KW-0820">tRNA-binding</keyword>
<dbReference type="GO" id="GO:0005829">
    <property type="term" value="C:cytosol"/>
    <property type="evidence" value="ECO:0007669"/>
    <property type="project" value="TreeGrafter"/>
</dbReference>
<evidence type="ECO:0000313" key="14">
    <source>
        <dbReference type="EMBL" id="ADU65464.1"/>
    </source>
</evidence>
<dbReference type="Pfam" id="PF02272">
    <property type="entry name" value="DHHA1"/>
    <property type="match status" value="1"/>
</dbReference>
<dbReference type="InterPro" id="IPR012947">
    <property type="entry name" value="tRNA_SAD"/>
</dbReference>
<dbReference type="InterPro" id="IPR023033">
    <property type="entry name" value="Ala_tRNA_ligase_euk/bac"/>
</dbReference>
<keyword evidence="4 11" id="KW-0479">Metal-binding</keyword>
<evidence type="ECO:0000256" key="11">
    <source>
        <dbReference type="HAMAP-Rule" id="MF_00036"/>
    </source>
</evidence>
<feature type="coiled-coil region" evidence="12">
    <location>
        <begin position="749"/>
        <end position="776"/>
    </location>
</feature>
<dbReference type="PANTHER" id="PTHR11777">
    <property type="entry name" value="ALANYL-TRNA SYNTHETASE"/>
    <property type="match status" value="1"/>
</dbReference>
<dbReference type="FunFam" id="3.30.54.20:FF:000001">
    <property type="entry name" value="Alanine--tRNA ligase"/>
    <property type="match status" value="1"/>
</dbReference>
<dbReference type="PRINTS" id="PR00980">
    <property type="entry name" value="TRNASYNTHALA"/>
</dbReference>
<evidence type="ECO:0000256" key="12">
    <source>
        <dbReference type="SAM" id="Coils"/>
    </source>
</evidence>
<dbReference type="Gene3D" id="2.40.30.130">
    <property type="match status" value="1"/>
</dbReference>
<dbReference type="SUPFAM" id="SSF55186">
    <property type="entry name" value="ThrRS/AlaRS common domain"/>
    <property type="match status" value="1"/>
</dbReference>
<dbReference type="CDD" id="cd00673">
    <property type="entry name" value="AlaRS_core"/>
    <property type="match status" value="1"/>
</dbReference>
<dbReference type="InterPro" id="IPR018162">
    <property type="entry name" value="Ala-tRNA-ligase_IIc_anticod-bd"/>
</dbReference>
<dbReference type="InParanoid" id="E6W1T2"/>
<evidence type="ECO:0000256" key="10">
    <source>
        <dbReference type="ARBA" id="ARBA00023146"/>
    </source>
</evidence>
<keyword evidence="5 11" id="KW-0547">Nucleotide-binding</keyword>
<evidence type="ECO:0000256" key="9">
    <source>
        <dbReference type="ARBA" id="ARBA00022917"/>
    </source>
</evidence>
<name>E6W1T2_DESIS</name>
<dbReference type="Gene3D" id="3.30.930.10">
    <property type="entry name" value="Bira Bifunctional Protein, Domain 2"/>
    <property type="match status" value="1"/>
</dbReference>
<dbReference type="SMART" id="SM00863">
    <property type="entry name" value="tRNA_SAD"/>
    <property type="match status" value="1"/>
</dbReference>
<dbReference type="HOGENOM" id="CLU_004485_1_1_0"/>
<comment type="subcellular location">
    <subcellularLocation>
        <location evidence="11">Cytoplasm</location>
    </subcellularLocation>
</comment>
<keyword evidence="15" id="KW-1185">Reference proteome</keyword>
<evidence type="ECO:0000256" key="1">
    <source>
        <dbReference type="ARBA" id="ARBA00008226"/>
    </source>
</evidence>
<feature type="domain" description="Alanyl-transfer RNA synthetases family profile" evidence="13">
    <location>
        <begin position="11"/>
        <end position="726"/>
    </location>
</feature>
<evidence type="ECO:0000313" key="15">
    <source>
        <dbReference type="Proteomes" id="UP000002572"/>
    </source>
</evidence>
<dbReference type="InterPro" id="IPR018165">
    <property type="entry name" value="Ala-tRNA-synth_IIc_core"/>
</dbReference>
<dbReference type="SUPFAM" id="SSF101353">
    <property type="entry name" value="Putative anticodon-binding domain of alanyl-tRNA synthetase (AlaRS)"/>
    <property type="match status" value="1"/>
</dbReference>
<keyword evidence="12" id="KW-0175">Coiled coil</keyword>
<sequence length="893" mass="98611">MLTSKENTNSMNAQQVRQQFLSYFESKGHKVVASSGLIPFDDPTLLFTNAGMNQFKNIFLGNEKRDYNRAATAQKCVRAGGKHNDLENVGVTARHHTFFEMLGNFSFGDYFKREAIEYAWEFITEVMKLDRSRLWVSVFREDDEALAIWRDHIGVPAERILRCGEKDNFWQMGETGPCGPCSEIHYDQGPDVPCTEGGPCGVECECDRYLEIWNLVFMQYDRQPDGTLVPLPKPSIDTGMGLERLAAVVQGETSNYHTDLFLPLLNRIAADCGMTYTRSASHQDVSMRVIADHLRASTFLISDGAIPSNEGRGYVLRRIMRRAMRHANQLGKKEPYMYSLVCLMEEHYGEAFPEIVKNRAMVEEIIYQEERRFANTLDHGLAILEEMVAGLQKSAQVALDGQSAFKLYDTYGFPLDLTVDILEDRGITVDEAGFYAAMEEQKVRARASWKAVASVTSSEDLRLIESRHQQEFSGYDFLSAKASVIGLLDLQENSLSQVRAGEEAWLLLDKTPFYAESGGQVADTGVVATDGGDIFEVRSVRKSIGGLHLHRGVVSQGRFSAGDAVTATVNSRRRRNITLNHSATHLLHAALKSTVGEHVRQAGSLVEDGKLRFDFTHWKGLTPEELQGVEDQVNAQVMANHAVRKELMTLDDAVARGATALFDEKYGDDVRVITMGDYSMELCGGTHVDATGQIGLFKILSESAIAAGVRRIEATTGPGALQVVRDLQKTVGDAARMLKTRPEELCAKIEKLLEGNRQLEKQQRELQEKMSARETSTLQEQVEEVSGVKVLLQSFEGKSVEELKQIVDSAKHQLGEVVVALASVVDGKVLFVVGVSEALSQRVRAGDLVKILATTCGGGGGGKPTFAQAGGREPGKIAEALQKAREHLVAGLS</sequence>
<dbReference type="GO" id="GO:0004813">
    <property type="term" value="F:alanine-tRNA ligase activity"/>
    <property type="evidence" value="ECO:0007669"/>
    <property type="project" value="UniProtKB-UniRule"/>
</dbReference>
<keyword evidence="7 11" id="KW-0067">ATP-binding</keyword>
<evidence type="ECO:0000256" key="5">
    <source>
        <dbReference type="ARBA" id="ARBA00022741"/>
    </source>
</evidence>
<dbReference type="HAMAP" id="MF_00036_B">
    <property type="entry name" value="Ala_tRNA_synth_B"/>
    <property type="match status" value="1"/>
</dbReference>
<dbReference type="GO" id="GO:0000049">
    <property type="term" value="F:tRNA binding"/>
    <property type="evidence" value="ECO:0007669"/>
    <property type="project" value="UniProtKB-KW"/>
</dbReference>
<feature type="binding site" evidence="11">
    <location>
        <position position="683"/>
    </location>
    <ligand>
        <name>Zn(2+)</name>
        <dbReference type="ChEBI" id="CHEBI:29105"/>
    </ligand>
</feature>
<evidence type="ECO:0000256" key="4">
    <source>
        <dbReference type="ARBA" id="ARBA00022723"/>
    </source>
</evidence>
<comment type="similarity">
    <text evidence="1 11">Belongs to the class-II aminoacyl-tRNA synthetase family.</text>
</comment>
<dbReference type="AlphaFoldDB" id="E6W1T2"/>
<dbReference type="InterPro" id="IPR009000">
    <property type="entry name" value="Transl_B-barrel_sf"/>
</dbReference>
<dbReference type="Gene3D" id="6.10.250.550">
    <property type="match status" value="1"/>
</dbReference>
<dbReference type="eggNOG" id="COG0013">
    <property type="taxonomic scope" value="Bacteria"/>
</dbReference>
<comment type="domain">
    <text evidence="11">Consists of three domains; the N-terminal catalytic domain, the editing domain and the C-terminal C-Ala domain. The editing domain removes incorrectly charged amino acids, while the C-Ala domain, along with tRNA(Ala), serves as a bridge to cooperatively bring together the editing and aminoacylation centers thus stimulating deacylation of misacylated tRNAs.</text>
</comment>
<dbReference type="NCBIfam" id="TIGR00344">
    <property type="entry name" value="alaS"/>
    <property type="match status" value="1"/>
</dbReference>
<keyword evidence="8 11" id="KW-0694">RNA-binding</keyword>
<comment type="function">
    <text evidence="11">Catalyzes the attachment of alanine to tRNA(Ala) in a two-step reaction: alanine is first activated by ATP to form Ala-AMP and then transferred to the acceptor end of tRNA(Ala). Also edits incorrectly charged Ser-tRNA(Ala) and Gly-tRNA(Ala) via its editing domain.</text>
</comment>
<dbReference type="InterPro" id="IPR018164">
    <property type="entry name" value="Ala-tRNA-synth_IIc_N"/>
</dbReference>
<accession>E6W1T2</accession>
<dbReference type="Proteomes" id="UP000002572">
    <property type="component" value="Chromosome"/>
</dbReference>
<dbReference type="PANTHER" id="PTHR11777:SF9">
    <property type="entry name" value="ALANINE--TRNA LIGASE, CYTOPLASMIC"/>
    <property type="match status" value="1"/>
</dbReference>
<gene>
    <name evidence="11" type="primary">alaS</name>
    <name evidence="14" type="ordered locus">Selin_0720</name>
</gene>
<keyword evidence="9 11" id="KW-0648">Protein biosynthesis</keyword>
<dbReference type="SUPFAM" id="SSF50447">
    <property type="entry name" value="Translation proteins"/>
    <property type="match status" value="1"/>
</dbReference>
<keyword evidence="11" id="KW-0963">Cytoplasm</keyword>
<dbReference type="GO" id="GO:0006419">
    <property type="term" value="P:alanyl-tRNA aminoacylation"/>
    <property type="evidence" value="ECO:0007669"/>
    <property type="project" value="UniProtKB-UniRule"/>
</dbReference>
<evidence type="ECO:0000256" key="6">
    <source>
        <dbReference type="ARBA" id="ARBA00022833"/>
    </source>
</evidence>
<dbReference type="GO" id="GO:0045892">
    <property type="term" value="P:negative regulation of DNA-templated transcription"/>
    <property type="evidence" value="ECO:0007669"/>
    <property type="project" value="TreeGrafter"/>
</dbReference>
<dbReference type="GO" id="GO:0008270">
    <property type="term" value="F:zinc ion binding"/>
    <property type="evidence" value="ECO:0007669"/>
    <property type="project" value="UniProtKB-UniRule"/>
</dbReference>
<dbReference type="FunCoup" id="E6W1T2">
    <property type="interactions" value="512"/>
</dbReference>
<dbReference type="Gene3D" id="3.30.54.20">
    <property type="match status" value="1"/>
</dbReference>
<dbReference type="Gene3D" id="3.10.310.40">
    <property type="match status" value="1"/>
</dbReference>
<dbReference type="InterPro" id="IPR003156">
    <property type="entry name" value="DHHA1_dom"/>
</dbReference>
<dbReference type="FunFam" id="3.10.310.40:FF:000001">
    <property type="entry name" value="Alanine--tRNA ligase"/>
    <property type="match status" value="1"/>
</dbReference>
<dbReference type="FunFam" id="3.30.980.10:FF:000004">
    <property type="entry name" value="Alanine--tRNA ligase, cytoplasmic"/>
    <property type="match status" value="1"/>
</dbReference>
<organism evidence="14 15">
    <name type="scientific">Desulfurispirillum indicum (strain ATCC BAA-1389 / DSM 22839 / S5)</name>
    <dbReference type="NCBI Taxonomy" id="653733"/>
    <lineage>
        <taxon>Bacteria</taxon>
        <taxon>Pseudomonadati</taxon>
        <taxon>Chrysiogenota</taxon>
        <taxon>Chrysiogenia</taxon>
        <taxon>Chrysiogenales</taxon>
        <taxon>Chrysiogenaceae</taxon>
        <taxon>Desulfurispirillum</taxon>
    </lineage>
</organism>
<dbReference type="SUPFAM" id="SSF55681">
    <property type="entry name" value="Class II aaRS and biotin synthetases"/>
    <property type="match status" value="1"/>
</dbReference>
<dbReference type="InterPro" id="IPR045864">
    <property type="entry name" value="aa-tRNA-synth_II/BPL/LPL"/>
</dbReference>
<evidence type="ECO:0000259" key="13">
    <source>
        <dbReference type="PROSITE" id="PS50860"/>
    </source>
</evidence>
<feature type="binding site" evidence="11">
    <location>
        <position position="687"/>
    </location>
    <ligand>
        <name>Zn(2+)</name>
        <dbReference type="ChEBI" id="CHEBI:29105"/>
    </ligand>
</feature>
<dbReference type="FunFam" id="3.30.930.10:FF:000004">
    <property type="entry name" value="Alanine--tRNA ligase"/>
    <property type="match status" value="1"/>
</dbReference>
<evidence type="ECO:0000256" key="7">
    <source>
        <dbReference type="ARBA" id="ARBA00022840"/>
    </source>
</evidence>
<evidence type="ECO:0000256" key="3">
    <source>
        <dbReference type="ARBA" id="ARBA00022598"/>
    </source>
</evidence>
<dbReference type="GO" id="GO:0005524">
    <property type="term" value="F:ATP binding"/>
    <property type="evidence" value="ECO:0007669"/>
    <property type="project" value="UniProtKB-UniRule"/>
</dbReference>
<dbReference type="EC" id="6.1.1.7" evidence="11"/>
<dbReference type="KEGG" id="din:Selin_0720"/>
<comment type="cofactor">
    <cofactor evidence="11">
        <name>Zn(2+)</name>
        <dbReference type="ChEBI" id="CHEBI:29105"/>
    </cofactor>
    <text evidence="11">Binds 1 zinc ion per subunit.</text>
</comment>
<keyword evidence="10 11" id="KW-0030">Aminoacyl-tRNA synthetase</keyword>
<dbReference type="Gene3D" id="3.30.980.10">
    <property type="entry name" value="Threonyl-trna Synthetase, Chain A, domain 2"/>
    <property type="match status" value="1"/>
</dbReference>
<evidence type="ECO:0000256" key="2">
    <source>
        <dbReference type="ARBA" id="ARBA00022555"/>
    </source>
</evidence>
<dbReference type="Pfam" id="PF07973">
    <property type="entry name" value="tRNA_SAD"/>
    <property type="match status" value="1"/>
</dbReference>
<proteinExistence type="inferred from homology"/>
<dbReference type="InterPro" id="IPR050058">
    <property type="entry name" value="Ala-tRNA_ligase"/>
</dbReference>
<evidence type="ECO:0000256" key="8">
    <source>
        <dbReference type="ARBA" id="ARBA00022884"/>
    </source>
</evidence>
<keyword evidence="3 11" id="KW-0436">Ligase</keyword>
<dbReference type="STRING" id="653733.Selin_0720"/>
<dbReference type="InterPro" id="IPR018163">
    <property type="entry name" value="Thr/Ala-tRNA-synth_IIc_edit"/>
</dbReference>
<keyword evidence="6 11" id="KW-0862">Zinc</keyword>
<dbReference type="EMBL" id="CP002432">
    <property type="protein sequence ID" value="ADU65464.1"/>
    <property type="molecule type" value="Genomic_DNA"/>
</dbReference>
<protein>
    <recommendedName>
        <fullName evidence="11">Alanine--tRNA ligase</fullName>
        <ecNumber evidence="11">6.1.1.7</ecNumber>
    </recommendedName>
    <alternativeName>
        <fullName evidence="11">Alanyl-tRNA synthetase</fullName>
        <shortName evidence="11">AlaRS</shortName>
    </alternativeName>
</protein>
<reference evidence="14 15" key="1">
    <citation type="submission" date="2010-12" db="EMBL/GenBank/DDBJ databases">
        <title>Complete sequence of Desulfurispirillum indicum S5.</title>
        <authorList>
            <consortium name="US DOE Joint Genome Institute"/>
            <person name="Lucas S."/>
            <person name="Copeland A."/>
            <person name="Lapidus A."/>
            <person name="Cheng J.-F."/>
            <person name="Goodwin L."/>
            <person name="Pitluck S."/>
            <person name="Chertkov O."/>
            <person name="Held B."/>
            <person name="Detter J.C."/>
            <person name="Han C."/>
            <person name="Tapia R."/>
            <person name="Land M."/>
            <person name="Hauser L."/>
            <person name="Kyrpides N."/>
            <person name="Ivanova N."/>
            <person name="Mikhailova N."/>
            <person name="Haggblom M."/>
            <person name="Rauschenbach I."/>
            <person name="Bini E."/>
            <person name="Woyke T."/>
        </authorList>
    </citation>
    <scope>NUCLEOTIDE SEQUENCE [LARGE SCALE GENOMIC DNA]</scope>
    <source>
        <strain evidence="15">ATCC BAA-1389 / DSM 22839 / S5</strain>
    </source>
</reference>
<dbReference type="PROSITE" id="PS50860">
    <property type="entry name" value="AA_TRNA_LIGASE_II_ALA"/>
    <property type="match status" value="1"/>
</dbReference>
<comment type="catalytic activity">
    <reaction evidence="11">
        <text>tRNA(Ala) + L-alanine + ATP = L-alanyl-tRNA(Ala) + AMP + diphosphate</text>
        <dbReference type="Rhea" id="RHEA:12540"/>
        <dbReference type="Rhea" id="RHEA-COMP:9657"/>
        <dbReference type="Rhea" id="RHEA-COMP:9923"/>
        <dbReference type="ChEBI" id="CHEBI:30616"/>
        <dbReference type="ChEBI" id="CHEBI:33019"/>
        <dbReference type="ChEBI" id="CHEBI:57972"/>
        <dbReference type="ChEBI" id="CHEBI:78442"/>
        <dbReference type="ChEBI" id="CHEBI:78497"/>
        <dbReference type="ChEBI" id="CHEBI:456215"/>
        <dbReference type="EC" id="6.1.1.7"/>
    </reaction>
</comment>
<dbReference type="Pfam" id="PF01411">
    <property type="entry name" value="tRNA-synt_2c"/>
    <property type="match status" value="1"/>
</dbReference>
<dbReference type="GO" id="GO:0002161">
    <property type="term" value="F:aminoacyl-tRNA deacylase activity"/>
    <property type="evidence" value="ECO:0007669"/>
    <property type="project" value="TreeGrafter"/>
</dbReference>
<feature type="binding site" evidence="11">
    <location>
        <position position="585"/>
    </location>
    <ligand>
        <name>Zn(2+)</name>
        <dbReference type="ChEBI" id="CHEBI:29105"/>
    </ligand>
</feature>